<dbReference type="Proteomes" id="UP000193427">
    <property type="component" value="Chromosome"/>
</dbReference>
<dbReference type="GO" id="GO:0003700">
    <property type="term" value="F:DNA-binding transcription factor activity"/>
    <property type="evidence" value="ECO:0007669"/>
    <property type="project" value="InterPro"/>
</dbReference>
<keyword evidence="6" id="KW-1185">Reference proteome</keyword>
<reference evidence="5 6" key="1">
    <citation type="submission" date="2016-04" db="EMBL/GenBank/DDBJ databases">
        <title>Complete genome sequence of natural rubber-degrading, novel Gram-negative bacterium, Rhizobacter gummiphilus strain NS21.</title>
        <authorList>
            <person name="Tabata M."/>
            <person name="Kasai D."/>
            <person name="Fukuda M."/>
        </authorList>
    </citation>
    <scope>NUCLEOTIDE SEQUENCE [LARGE SCALE GENOMIC DNA]</scope>
    <source>
        <strain evidence="5 6">NS21</strain>
    </source>
</reference>
<keyword evidence="3" id="KW-0238">DNA-binding</keyword>
<dbReference type="PROSITE" id="PS50931">
    <property type="entry name" value="HTH_LYSR"/>
    <property type="match status" value="1"/>
</dbReference>
<dbReference type="Gene3D" id="1.10.10.10">
    <property type="entry name" value="Winged helix-like DNA-binding domain superfamily/Winged helix DNA-binding domain"/>
    <property type="match status" value="1"/>
</dbReference>
<evidence type="ECO:0000313" key="6">
    <source>
        <dbReference type="Proteomes" id="UP000193427"/>
    </source>
</evidence>
<dbReference type="InterPro" id="IPR005119">
    <property type="entry name" value="LysR_subst-bd"/>
</dbReference>
<organism evidence="5 6">
    <name type="scientific">Piscinibacter gummiphilus</name>
    <dbReference type="NCBI Taxonomy" id="946333"/>
    <lineage>
        <taxon>Bacteria</taxon>
        <taxon>Pseudomonadati</taxon>
        <taxon>Pseudomonadota</taxon>
        <taxon>Betaproteobacteria</taxon>
        <taxon>Burkholderiales</taxon>
        <taxon>Sphaerotilaceae</taxon>
        <taxon>Piscinibacter</taxon>
    </lineage>
</organism>
<name>A0A1W6L627_9BURK</name>
<evidence type="ECO:0000313" key="5">
    <source>
        <dbReference type="EMBL" id="ARN19588.1"/>
    </source>
</evidence>
<dbReference type="SUPFAM" id="SSF46785">
    <property type="entry name" value="Winged helix' DNA-binding domain"/>
    <property type="match status" value="1"/>
</dbReference>
<evidence type="ECO:0000256" key="3">
    <source>
        <dbReference type="ARBA" id="ARBA00023125"/>
    </source>
</evidence>
<dbReference type="FunFam" id="1.10.10.10:FF:000001">
    <property type="entry name" value="LysR family transcriptional regulator"/>
    <property type="match status" value="1"/>
</dbReference>
<dbReference type="Pfam" id="PF00126">
    <property type="entry name" value="HTH_1"/>
    <property type="match status" value="1"/>
</dbReference>
<dbReference type="PANTHER" id="PTHR30126:SF5">
    <property type="entry name" value="HTH-TYPE TRANSCRIPTIONAL ACTIVATOR CMPR"/>
    <property type="match status" value="1"/>
</dbReference>
<dbReference type="RefSeq" id="WP_085749850.1">
    <property type="nucleotide sequence ID" value="NZ_BSPR01000003.1"/>
</dbReference>
<dbReference type="PANTHER" id="PTHR30126">
    <property type="entry name" value="HTH-TYPE TRANSCRIPTIONAL REGULATOR"/>
    <property type="match status" value="1"/>
</dbReference>
<dbReference type="Gene3D" id="3.40.190.290">
    <property type="match status" value="1"/>
</dbReference>
<dbReference type="InterPro" id="IPR036390">
    <property type="entry name" value="WH_DNA-bd_sf"/>
</dbReference>
<dbReference type="KEGG" id="rgu:A4W93_06480"/>
<dbReference type="AlphaFoldDB" id="A0A1W6L627"/>
<dbReference type="SUPFAM" id="SSF53850">
    <property type="entry name" value="Periplasmic binding protein-like II"/>
    <property type="match status" value="1"/>
</dbReference>
<evidence type="ECO:0000256" key="1">
    <source>
        <dbReference type="ARBA" id="ARBA00009437"/>
    </source>
</evidence>
<dbReference type="InterPro" id="IPR036388">
    <property type="entry name" value="WH-like_DNA-bd_sf"/>
</dbReference>
<keyword evidence="2" id="KW-0805">Transcription regulation</keyword>
<gene>
    <name evidence="5" type="ORF">A4W93_06480</name>
</gene>
<dbReference type="PRINTS" id="PR00039">
    <property type="entry name" value="HTHLYSR"/>
</dbReference>
<keyword evidence="4" id="KW-0804">Transcription</keyword>
<dbReference type="InterPro" id="IPR000847">
    <property type="entry name" value="LysR_HTH_N"/>
</dbReference>
<proteinExistence type="inferred from homology"/>
<protein>
    <submittedName>
        <fullName evidence="5">LysR family transcriptional regulator</fullName>
    </submittedName>
</protein>
<accession>A0A1W6L627</accession>
<dbReference type="OrthoDB" id="9785745at2"/>
<dbReference type="Pfam" id="PF03466">
    <property type="entry name" value="LysR_substrate"/>
    <property type="match status" value="1"/>
</dbReference>
<evidence type="ECO:0000256" key="2">
    <source>
        <dbReference type="ARBA" id="ARBA00023015"/>
    </source>
</evidence>
<dbReference type="GO" id="GO:0000976">
    <property type="term" value="F:transcription cis-regulatory region binding"/>
    <property type="evidence" value="ECO:0007669"/>
    <property type="project" value="TreeGrafter"/>
</dbReference>
<comment type="similarity">
    <text evidence="1">Belongs to the LysR transcriptional regulatory family.</text>
</comment>
<dbReference type="EMBL" id="CP015118">
    <property type="protein sequence ID" value="ARN19588.1"/>
    <property type="molecule type" value="Genomic_DNA"/>
</dbReference>
<evidence type="ECO:0000256" key="4">
    <source>
        <dbReference type="ARBA" id="ARBA00023163"/>
    </source>
</evidence>
<dbReference type="STRING" id="946333.A4W93_06480"/>
<sequence>MRDLTLRSLRIFDAAASTSSFSRAAEMLGMTQSAVSQQIRALEDEVKVKLFDTQARPIRLTDAGRELLRHARLVLSQVNVAMDSLNSLDGQFRGQLQIGAVSPANYFLPAIIAAFRKEYPEMGAKINLGQRDDLLAMLSAHQLDLVISGYPSSETDVQAEVFARHPHCLVASIDHPMASRRNIEWAELRDEPFIAREADSGTRRFLEHLLQVQGLQVNLNLELEGNEAVKQAVMAGLGISFLSAHVFQLELQMGKLAVLDVIGLPKWLDWCVLTRREAEEPAARRALQDFILAEGARIAECRVTAEGP</sequence>